<evidence type="ECO:0000313" key="3">
    <source>
        <dbReference type="Proteomes" id="UP000295781"/>
    </source>
</evidence>
<reference evidence="2 3" key="1">
    <citation type="submission" date="2015-09" db="EMBL/GenBank/DDBJ databases">
        <title>Sorangium comparison.</title>
        <authorList>
            <person name="Zaburannyi N."/>
            <person name="Bunk B."/>
            <person name="Overmann J."/>
            <person name="Mueller R."/>
        </authorList>
    </citation>
    <scope>NUCLEOTIDE SEQUENCE [LARGE SCALE GENOMIC DNA]</scope>
    <source>
        <strain evidence="2 3">So ceGT47</strain>
    </source>
</reference>
<organism evidence="2 3">
    <name type="scientific">Sorangium cellulosum</name>
    <name type="common">Polyangium cellulosum</name>
    <dbReference type="NCBI Taxonomy" id="56"/>
    <lineage>
        <taxon>Bacteria</taxon>
        <taxon>Pseudomonadati</taxon>
        <taxon>Myxococcota</taxon>
        <taxon>Polyangia</taxon>
        <taxon>Polyangiales</taxon>
        <taxon>Polyangiaceae</taxon>
        <taxon>Sorangium</taxon>
    </lineage>
</organism>
<dbReference type="Proteomes" id="UP000295781">
    <property type="component" value="Chromosome"/>
</dbReference>
<dbReference type="EMBL" id="CP012670">
    <property type="protein sequence ID" value="AUX25596.1"/>
    <property type="molecule type" value="Genomic_DNA"/>
</dbReference>
<protein>
    <submittedName>
        <fullName evidence="2">Uncharacterized protein</fullName>
    </submittedName>
</protein>
<evidence type="ECO:0000313" key="2">
    <source>
        <dbReference type="EMBL" id="AUX25596.1"/>
    </source>
</evidence>
<feature type="region of interest" description="Disordered" evidence="1">
    <location>
        <begin position="260"/>
        <end position="281"/>
    </location>
</feature>
<name>A0A4P2Q8Q9_SORCE</name>
<dbReference type="AlphaFoldDB" id="A0A4P2Q8Q9"/>
<evidence type="ECO:0000256" key="1">
    <source>
        <dbReference type="SAM" id="MobiDB-lite"/>
    </source>
</evidence>
<feature type="region of interest" description="Disordered" evidence="1">
    <location>
        <begin position="1"/>
        <end position="96"/>
    </location>
</feature>
<accession>A0A4P2Q8Q9</accession>
<sequence length="314" mass="34361">MNAERGPGWPGPSRARLVWERAAAPHRARRWAPPGTSPPSSPPAASSSALDRPRRWTHARGPGRRRARARPGGRRPRRARRRPPRPPCPRRLRAVWRGGRARRRAVVARRIVPLAARDLGAEGNESPRAPFVAGRQGHSPARRHVIHGNAVDVVSEEHLALGHRETVERVAHADPDLLCAEKARSVRTGIRNPAKLAEEHLSPMRCPRAVVGADVHRDPVHPPFRPGARGVERGPAPPCAQPDVGGEVFPVAFWDPEPCQPASAARRGTSSGETGARPRKHARYRAVTNTSPLPPGCSASRTRCGCCRRRAGWR</sequence>
<feature type="compositionally biased region" description="Basic residues" evidence="1">
    <location>
        <begin position="55"/>
        <end position="96"/>
    </location>
</feature>
<gene>
    <name evidence="2" type="ORF">SOCEGT47_061440</name>
</gene>
<proteinExistence type="predicted"/>